<evidence type="ECO:0000256" key="9">
    <source>
        <dbReference type="ARBA" id="ARBA00023204"/>
    </source>
</evidence>
<sequence length="309" mass="34237">MDEEEGIKPLEVVAAVIRGEDGKVLVAQRPIDKHQGGKWEFPGGKVEKGESRRSALGRELNEELGIEISSSTRLISIYHEYEDKSIYLDVYEVTSWEGEPLGCEGQPIKWLEPDELKNFEFPAANAPIIDAVCLPKLLKVLKPVATDGAFRDQISTSLSSGYRLFLHNYDEQPISHEQLNWFLDTAAEQNAEVIFQSPPALVRSDFGIHLDSEALLKIHEKPVANRVSASCYSPGELFKAQRLGLDFILIEPVLMNLFSSGREALGWPMFQSLASRVNIPVYAAGGLSDKDLDLAREYGAQGIASTSFS</sequence>
<dbReference type="PROSITE" id="PS00893">
    <property type="entry name" value="NUDIX_BOX"/>
    <property type="match status" value="1"/>
</dbReference>
<dbReference type="GO" id="GO:0044715">
    <property type="term" value="F:8-oxo-dGDP phosphatase activity"/>
    <property type="evidence" value="ECO:0007669"/>
    <property type="project" value="TreeGrafter"/>
</dbReference>
<dbReference type="GO" id="GO:0006281">
    <property type="term" value="P:DNA repair"/>
    <property type="evidence" value="ECO:0007669"/>
    <property type="project" value="UniProtKB-KW"/>
</dbReference>
<evidence type="ECO:0000313" key="20">
    <source>
        <dbReference type="EMBL" id="PWQ98791.1"/>
    </source>
</evidence>
<dbReference type="EMBL" id="QGKL01000010">
    <property type="protein sequence ID" value="PWQ98791.1"/>
    <property type="molecule type" value="Genomic_DNA"/>
</dbReference>
<dbReference type="InterPro" id="IPR020084">
    <property type="entry name" value="NUDIX_hydrolase_CS"/>
</dbReference>
<evidence type="ECO:0000256" key="15">
    <source>
        <dbReference type="ARBA" id="ARBA00041979"/>
    </source>
</evidence>
<organism evidence="20 21">
    <name type="scientific">Leucothrix arctica</name>
    <dbReference type="NCBI Taxonomy" id="1481894"/>
    <lineage>
        <taxon>Bacteria</taxon>
        <taxon>Pseudomonadati</taxon>
        <taxon>Pseudomonadota</taxon>
        <taxon>Gammaproteobacteria</taxon>
        <taxon>Thiotrichales</taxon>
        <taxon>Thiotrichaceae</taxon>
        <taxon>Leucothrix</taxon>
    </lineage>
</organism>
<keyword evidence="8 18" id="KW-0460">Magnesium</keyword>
<feature type="binding site" evidence="17">
    <location>
        <position position="34"/>
    </location>
    <ligand>
        <name>8-oxo-dGTP</name>
        <dbReference type="ChEBI" id="CHEBI:77896"/>
    </ligand>
</feature>
<dbReference type="RefSeq" id="WP_109821947.1">
    <property type="nucleotide sequence ID" value="NZ_QGKL01000010.1"/>
</dbReference>
<dbReference type="InterPro" id="IPR003561">
    <property type="entry name" value="Mutator_MutT"/>
</dbReference>
<dbReference type="InterPro" id="IPR013785">
    <property type="entry name" value="Aldolase_TIM"/>
</dbReference>
<evidence type="ECO:0000256" key="16">
    <source>
        <dbReference type="ARBA" id="ARBA00042798"/>
    </source>
</evidence>
<dbReference type="InterPro" id="IPR036206">
    <property type="entry name" value="ThiamineP_synth_sf"/>
</dbReference>
<dbReference type="FunFam" id="3.90.79.10:FF:000014">
    <property type="entry name" value="8-oxo-dGTP diphosphatase MutT"/>
    <property type="match status" value="1"/>
</dbReference>
<dbReference type="SUPFAM" id="SSF51391">
    <property type="entry name" value="Thiamin phosphate synthase"/>
    <property type="match status" value="1"/>
</dbReference>
<evidence type="ECO:0000256" key="13">
    <source>
        <dbReference type="ARBA" id="ARBA00040794"/>
    </source>
</evidence>
<dbReference type="Gene3D" id="3.90.79.10">
    <property type="entry name" value="Nucleoside Triphosphate Pyrophosphohydrolase"/>
    <property type="match status" value="1"/>
</dbReference>
<dbReference type="InterPro" id="IPR000086">
    <property type="entry name" value="NUDIX_hydrolase_dom"/>
</dbReference>
<dbReference type="PANTHER" id="PTHR47707:SF1">
    <property type="entry name" value="NUDIX HYDROLASE FAMILY PROTEIN"/>
    <property type="match status" value="1"/>
</dbReference>
<feature type="binding site" evidence="17">
    <location>
        <begin position="40"/>
        <end position="43"/>
    </location>
    <ligand>
        <name>8-oxo-dGTP</name>
        <dbReference type="ChEBI" id="CHEBI:77896"/>
    </ligand>
</feature>
<keyword evidence="6" id="KW-0227">DNA damage</keyword>
<keyword evidence="7" id="KW-0378">Hydrolase</keyword>
<evidence type="ECO:0000256" key="14">
    <source>
        <dbReference type="ARBA" id="ARBA00041592"/>
    </source>
</evidence>
<evidence type="ECO:0000256" key="5">
    <source>
        <dbReference type="ARBA" id="ARBA00022723"/>
    </source>
</evidence>
<dbReference type="AlphaFoldDB" id="A0A317CKU3"/>
<keyword evidence="9" id="KW-0234">DNA repair</keyword>
<protein>
    <recommendedName>
        <fullName evidence="13">8-oxo-dGTP diphosphatase</fullName>
        <ecNumber evidence="12">3.6.1.55</ecNumber>
    </recommendedName>
    <alternativeName>
        <fullName evidence="16">7,8-dihydro-8-oxoguanine-triphosphatase</fullName>
    </alternativeName>
    <alternativeName>
        <fullName evidence="15">Mutator protein MutT</fullName>
    </alternativeName>
    <alternativeName>
        <fullName evidence="14">dGTP pyrophosphohydrolase</fullName>
    </alternativeName>
</protein>
<keyword evidence="4" id="KW-0235">DNA replication</keyword>
<feature type="binding site" evidence="17">
    <location>
        <position position="29"/>
    </location>
    <ligand>
        <name>8-oxo-dGTP</name>
        <dbReference type="ChEBI" id="CHEBI:77896"/>
    </ligand>
</feature>
<dbReference type="GO" id="GO:0008413">
    <property type="term" value="F:8-oxo-7,8-dihydroguanosine triphosphate pyrophosphatase activity"/>
    <property type="evidence" value="ECO:0007669"/>
    <property type="project" value="InterPro"/>
</dbReference>
<evidence type="ECO:0000256" key="1">
    <source>
        <dbReference type="ARBA" id="ARBA00001946"/>
    </source>
</evidence>
<keyword evidence="5 18" id="KW-0479">Metal-binding</keyword>
<feature type="domain" description="Nudix hydrolase" evidence="19">
    <location>
        <begin position="7"/>
        <end position="136"/>
    </location>
</feature>
<evidence type="ECO:0000256" key="8">
    <source>
        <dbReference type="ARBA" id="ARBA00022842"/>
    </source>
</evidence>
<keyword evidence="3" id="KW-0515">Mutator protein</keyword>
<reference evidence="20 21" key="1">
    <citation type="submission" date="2018-05" db="EMBL/GenBank/DDBJ databases">
        <title>Leucothrix arctica sp. nov., isolated from Arctic seawater.</title>
        <authorList>
            <person name="Choi A."/>
            <person name="Baek K."/>
        </authorList>
    </citation>
    <scope>NUCLEOTIDE SEQUENCE [LARGE SCALE GENOMIC DNA]</scope>
    <source>
        <strain evidence="20 21">IMCC9719</strain>
    </source>
</reference>
<dbReference type="Pfam" id="PF14815">
    <property type="entry name" value="NUDIX_4"/>
    <property type="match status" value="1"/>
</dbReference>
<evidence type="ECO:0000256" key="6">
    <source>
        <dbReference type="ARBA" id="ARBA00022763"/>
    </source>
</evidence>
<proteinExistence type="inferred from homology"/>
<accession>A0A317CKU3</accession>
<evidence type="ECO:0000313" key="21">
    <source>
        <dbReference type="Proteomes" id="UP000245506"/>
    </source>
</evidence>
<feature type="binding site" evidence="18">
    <location>
        <position position="63"/>
    </location>
    <ligand>
        <name>Mg(2+)</name>
        <dbReference type="ChEBI" id="CHEBI:18420"/>
    </ligand>
</feature>
<evidence type="ECO:0000256" key="18">
    <source>
        <dbReference type="PIRSR" id="PIRSR603561-2"/>
    </source>
</evidence>
<dbReference type="Gene3D" id="3.20.20.70">
    <property type="entry name" value="Aldolase class I"/>
    <property type="match status" value="1"/>
</dbReference>
<dbReference type="InterPro" id="IPR022998">
    <property type="entry name" value="ThiamineP_synth_TenI"/>
</dbReference>
<comment type="catalytic activity">
    <reaction evidence="10">
        <text>8-oxo-dGTP + H2O = 8-oxo-dGMP + diphosphate + H(+)</text>
        <dbReference type="Rhea" id="RHEA:31575"/>
        <dbReference type="ChEBI" id="CHEBI:15377"/>
        <dbReference type="ChEBI" id="CHEBI:15378"/>
        <dbReference type="ChEBI" id="CHEBI:33019"/>
        <dbReference type="ChEBI" id="CHEBI:63224"/>
        <dbReference type="ChEBI" id="CHEBI:77896"/>
        <dbReference type="EC" id="3.6.1.55"/>
    </reaction>
</comment>
<dbReference type="InterPro" id="IPR015797">
    <property type="entry name" value="NUDIX_hydrolase-like_dom_sf"/>
</dbReference>
<dbReference type="CDD" id="cd03425">
    <property type="entry name" value="NUDIX_MutT_NudA_like"/>
    <property type="match status" value="1"/>
</dbReference>
<evidence type="ECO:0000256" key="10">
    <source>
        <dbReference type="ARBA" id="ARBA00035861"/>
    </source>
</evidence>
<dbReference type="NCBIfam" id="TIGR00586">
    <property type="entry name" value="mutt"/>
    <property type="match status" value="1"/>
</dbReference>
<evidence type="ECO:0000256" key="7">
    <source>
        <dbReference type="ARBA" id="ARBA00022801"/>
    </source>
</evidence>
<dbReference type="SUPFAM" id="SSF55811">
    <property type="entry name" value="Nudix"/>
    <property type="match status" value="1"/>
</dbReference>
<feature type="binding site" evidence="17">
    <location>
        <position position="125"/>
    </location>
    <ligand>
        <name>8-oxo-dGTP</name>
        <dbReference type="ChEBI" id="CHEBI:77896"/>
    </ligand>
</feature>
<comment type="similarity">
    <text evidence="2">Belongs to the Nudix hydrolase family.</text>
</comment>
<evidence type="ECO:0000256" key="11">
    <source>
        <dbReference type="ARBA" id="ARBA00036904"/>
    </source>
</evidence>
<dbReference type="GO" id="GO:0046872">
    <property type="term" value="F:metal ion binding"/>
    <property type="evidence" value="ECO:0007669"/>
    <property type="project" value="UniProtKB-KW"/>
</dbReference>
<dbReference type="InterPro" id="IPR020476">
    <property type="entry name" value="Nudix_hydrolase"/>
</dbReference>
<dbReference type="GO" id="GO:0006260">
    <property type="term" value="P:DNA replication"/>
    <property type="evidence" value="ECO:0007669"/>
    <property type="project" value="UniProtKB-KW"/>
</dbReference>
<gene>
    <name evidence="20" type="ORF">DKT75_03010</name>
</gene>
<dbReference type="Pfam" id="PF02581">
    <property type="entry name" value="TMP-TENI"/>
    <property type="match status" value="1"/>
</dbReference>
<feature type="binding site" evidence="18">
    <location>
        <position position="43"/>
    </location>
    <ligand>
        <name>Mg(2+)</name>
        <dbReference type="ChEBI" id="CHEBI:18420"/>
    </ligand>
</feature>
<comment type="catalytic activity">
    <reaction evidence="11">
        <text>8-oxo-GTP + H2O = 8-oxo-GMP + diphosphate + H(+)</text>
        <dbReference type="Rhea" id="RHEA:67616"/>
        <dbReference type="ChEBI" id="CHEBI:15377"/>
        <dbReference type="ChEBI" id="CHEBI:15378"/>
        <dbReference type="ChEBI" id="CHEBI:33019"/>
        <dbReference type="ChEBI" id="CHEBI:143553"/>
        <dbReference type="ChEBI" id="CHEBI:145694"/>
    </reaction>
</comment>
<evidence type="ECO:0000256" key="2">
    <source>
        <dbReference type="ARBA" id="ARBA00005582"/>
    </source>
</evidence>
<dbReference type="PROSITE" id="PS51462">
    <property type="entry name" value="NUDIX"/>
    <property type="match status" value="1"/>
</dbReference>
<dbReference type="PRINTS" id="PR01401">
    <property type="entry name" value="MUTATORMUTT"/>
</dbReference>
<dbReference type="NCBIfam" id="NF006530">
    <property type="entry name" value="PRK08999.1"/>
    <property type="match status" value="1"/>
</dbReference>
<evidence type="ECO:0000256" key="3">
    <source>
        <dbReference type="ARBA" id="ARBA00022457"/>
    </source>
</evidence>
<dbReference type="PANTHER" id="PTHR47707">
    <property type="entry name" value="8-OXO-DGTP DIPHOSPHATASE"/>
    <property type="match status" value="1"/>
</dbReference>
<dbReference type="EC" id="3.6.1.55" evidence="12"/>
<dbReference type="PRINTS" id="PR00502">
    <property type="entry name" value="NUDIXFAMILY"/>
</dbReference>
<comment type="cofactor">
    <cofactor evidence="1 18">
        <name>Mg(2+)</name>
        <dbReference type="ChEBI" id="CHEBI:18420"/>
    </cofactor>
</comment>
<evidence type="ECO:0000256" key="4">
    <source>
        <dbReference type="ARBA" id="ARBA00022705"/>
    </source>
</evidence>
<dbReference type="InterPro" id="IPR029119">
    <property type="entry name" value="MutY_C"/>
</dbReference>
<keyword evidence="21" id="KW-1185">Reference proteome</keyword>
<name>A0A317CKU3_9GAMM</name>
<evidence type="ECO:0000256" key="17">
    <source>
        <dbReference type="PIRSR" id="PIRSR603561-1"/>
    </source>
</evidence>
<dbReference type="OrthoDB" id="9810648at2"/>
<dbReference type="Proteomes" id="UP000245506">
    <property type="component" value="Unassembled WGS sequence"/>
</dbReference>
<dbReference type="GO" id="GO:0009228">
    <property type="term" value="P:thiamine biosynthetic process"/>
    <property type="evidence" value="ECO:0007669"/>
    <property type="project" value="UniProtKB-KW"/>
</dbReference>
<evidence type="ECO:0000259" key="19">
    <source>
        <dbReference type="PROSITE" id="PS51462"/>
    </source>
</evidence>
<dbReference type="InterPro" id="IPR047127">
    <property type="entry name" value="MutT-like"/>
</dbReference>
<comment type="caution">
    <text evidence="20">The sequence shown here is derived from an EMBL/GenBank/DDBJ whole genome shotgun (WGS) entry which is preliminary data.</text>
</comment>
<dbReference type="GO" id="GO:0044716">
    <property type="term" value="F:8-oxo-GDP phosphatase activity"/>
    <property type="evidence" value="ECO:0007669"/>
    <property type="project" value="TreeGrafter"/>
</dbReference>
<dbReference type="GO" id="GO:0035539">
    <property type="term" value="F:8-oxo-7,8-dihydrodeoxyguanosine triphosphate pyrophosphatase activity"/>
    <property type="evidence" value="ECO:0007669"/>
    <property type="project" value="UniProtKB-EC"/>
</dbReference>
<evidence type="ECO:0000256" key="12">
    <source>
        <dbReference type="ARBA" id="ARBA00038905"/>
    </source>
</evidence>